<dbReference type="RefSeq" id="WP_218177891.1">
    <property type="nucleotide sequence ID" value="NZ_JACAQD010000218.1"/>
</dbReference>
<reference evidence="1 2" key="1">
    <citation type="submission" date="2020-04" db="EMBL/GenBank/DDBJ databases">
        <title>Molecular characterization of pseudomonads from Agaricus bisporus reveal novel blotch 2 pathogens in Western Europe.</title>
        <authorList>
            <person name="Taparia T."/>
            <person name="Krijger M."/>
            <person name="Haynes E."/>
            <person name="Elpinstone J.G."/>
            <person name="Noble R."/>
            <person name="Van Der Wolf J."/>
        </authorList>
    </citation>
    <scope>NUCLEOTIDE SEQUENCE [LARGE SCALE GENOMIC DNA]</scope>
    <source>
        <strain evidence="1 2">IPO3737</strain>
    </source>
</reference>
<dbReference type="EMBL" id="JACAQD010000218">
    <property type="protein sequence ID" value="NWC37638.1"/>
    <property type="molecule type" value="Genomic_DNA"/>
</dbReference>
<evidence type="ECO:0000313" key="2">
    <source>
        <dbReference type="Proteomes" id="UP000520592"/>
    </source>
</evidence>
<proteinExistence type="predicted"/>
<dbReference type="Proteomes" id="UP000520592">
    <property type="component" value="Unassembled WGS sequence"/>
</dbReference>
<sequence>TPGDTQRKALVEAVLPLTEHAGPAVRIQPTFRPGYGKDDTPLSPHFEGLPVFPSIESAYAHGYRRMVIESSHHGAGEAIARHAHEVCFLIRSFSTEVAGAWMSSLPAQIDKPNALDVVTA</sequence>
<dbReference type="AlphaFoldDB" id="A0A7Y8CNF6"/>
<protein>
    <submittedName>
        <fullName evidence="1">Uncharacterized protein</fullName>
    </submittedName>
</protein>
<evidence type="ECO:0000313" key="1">
    <source>
        <dbReference type="EMBL" id="NWC37638.1"/>
    </source>
</evidence>
<name>A0A7Y8CNF6_9PSED</name>
<feature type="non-terminal residue" evidence="1">
    <location>
        <position position="1"/>
    </location>
</feature>
<accession>A0A7Y8CNF6</accession>
<feature type="non-terminal residue" evidence="1">
    <location>
        <position position="120"/>
    </location>
</feature>
<gene>
    <name evidence="1" type="ORF">HX876_35450</name>
</gene>
<organism evidence="1 2">
    <name type="scientific">Pseudomonas gingeri</name>
    <dbReference type="NCBI Taxonomy" id="117681"/>
    <lineage>
        <taxon>Bacteria</taxon>
        <taxon>Pseudomonadati</taxon>
        <taxon>Pseudomonadota</taxon>
        <taxon>Gammaproteobacteria</taxon>
        <taxon>Pseudomonadales</taxon>
        <taxon>Pseudomonadaceae</taxon>
        <taxon>Pseudomonas</taxon>
    </lineage>
</organism>
<comment type="caution">
    <text evidence="1">The sequence shown here is derived from an EMBL/GenBank/DDBJ whole genome shotgun (WGS) entry which is preliminary data.</text>
</comment>